<dbReference type="Gene3D" id="1.20.120.450">
    <property type="entry name" value="dinb family like domain"/>
    <property type="match status" value="1"/>
</dbReference>
<name>A0ABQ6PKQ3_9BACT</name>
<dbReference type="Proteomes" id="UP001338309">
    <property type="component" value="Unassembled WGS sequence"/>
</dbReference>
<sequence>MNTFSLPNKGDYPVFFETYISKLSQENYSDLIQKQLIELKAYFSSKSEGWENQGYDQGKWSPKEVLGHIIDTERIMLFRALCIARGEKQMLPGFDQDHYVVEGRFSPVSFSALIQDFEMQRQALLSFIPTLSEEVLDWVGSANGNAITPRALLWIIPGHLEHHLRIFKERY</sequence>
<evidence type="ECO:0000259" key="1">
    <source>
        <dbReference type="Pfam" id="PF12867"/>
    </source>
</evidence>
<feature type="domain" description="DinB-like" evidence="1">
    <location>
        <begin position="52"/>
        <end position="166"/>
    </location>
</feature>
<accession>A0ABQ6PKQ3</accession>
<dbReference type="SUPFAM" id="SSF109854">
    <property type="entry name" value="DinB/YfiT-like putative metalloenzymes"/>
    <property type="match status" value="1"/>
</dbReference>
<reference evidence="2 3" key="1">
    <citation type="submission" date="2023-08" db="EMBL/GenBank/DDBJ databases">
        <title>Draft genome sequence of Algoriphagus confluentis.</title>
        <authorList>
            <person name="Takatani N."/>
            <person name="Hosokawa M."/>
            <person name="Sawabe T."/>
        </authorList>
    </citation>
    <scope>NUCLEOTIDE SEQUENCE [LARGE SCALE GENOMIC DNA]</scope>
    <source>
        <strain evidence="2 3">NBRC 111222</strain>
    </source>
</reference>
<dbReference type="Pfam" id="PF12867">
    <property type="entry name" value="DinB_2"/>
    <property type="match status" value="1"/>
</dbReference>
<evidence type="ECO:0000313" key="2">
    <source>
        <dbReference type="EMBL" id="GMQ27427.1"/>
    </source>
</evidence>
<protein>
    <submittedName>
        <fullName evidence="2">DinB family protein</fullName>
    </submittedName>
</protein>
<dbReference type="EMBL" id="BTPD01000001">
    <property type="protein sequence ID" value="GMQ27427.1"/>
    <property type="molecule type" value="Genomic_DNA"/>
</dbReference>
<dbReference type="RefSeq" id="WP_338222245.1">
    <property type="nucleotide sequence ID" value="NZ_BTPD01000001.1"/>
</dbReference>
<evidence type="ECO:0000313" key="3">
    <source>
        <dbReference type="Proteomes" id="UP001338309"/>
    </source>
</evidence>
<comment type="caution">
    <text evidence="2">The sequence shown here is derived from an EMBL/GenBank/DDBJ whole genome shotgun (WGS) entry which is preliminary data.</text>
</comment>
<dbReference type="InterPro" id="IPR034660">
    <property type="entry name" value="DinB/YfiT-like"/>
</dbReference>
<dbReference type="InterPro" id="IPR024775">
    <property type="entry name" value="DinB-like"/>
</dbReference>
<proteinExistence type="predicted"/>
<keyword evidence="3" id="KW-1185">Reference proteome</keyword>
<gene>
    <name evidence="2" type="ORF">Aconfl_00690</name>
</gene>
<organism evidence="2 3">
    <name type="scientific">Algoriphagus confluentis</name>
    <dbReference type="NCBI Taxonomy" id="1697556"/>
    <lineage>
        <taxon>Bacteria</taxon>
        <taxon>Pseudomonadati</taxon>
        <taxon>Bacteroidota</taxon>
        <taxon>Cytophagia</taxon>
        <taxon>Cytophagales</taxon>
        <taxon>Cyclobacteriaceae</taxon>
        <taxon>Algoriphagus</taxon>
    </lineage>
</organism>